<dbReference type="SUPFAM" id="SSF52058">
    <property type="entry name" value="L domain-like"/>
    <property type="match status" value="1"/>
</dbReference>
<sequence>MTRLNSYFALARDPVFQEQHCLCSSCLCTCITGSLYPATPPLSPFLLFQCNVETWFLFCKQLQLHLSYWVLLWLKMWTSCHCMWLSSWGGLFFSVCFSEGLHYVPYDIPPDTRLLDLQGNYITEIRENDFKGLRNLYALVLVNNMITKIHPRAFLPLERMQKLYLSHNRLTAVPKNLPVSLVELRIHDNQIKKVASGTFYGLTNMNCIEMGRNPIKNSGLEPGAFDGLHLSFLRISEAKLTGIPKDLPYSLTELHLDQNQIQAIELEDLLQYGQLFRLGLSYNKIRHIEDGSLYYVHSLRELHLDNNLLSRVPAGLPEMKHLQVVYLHSNNISSVGVNDFCPRTFGTKKTFYNGISLFNNPIQYWEVQPATFRCVSGRNAIQFGNYK</sequence>
<evidence type="ECO:0000256" key="5">
    <source>
        <dbReference type="ARBA" id="ARBA00022525"/>
    </source>
</evidence>
<evidence type="ECO:0000313" key="13">
    <source>
        <dbReference type="Proteomes" id="UP000472263"/>
    </source>
</evidence>
<evidence type="ECO:0000256" key="3">
    <source>
        <dbReference type="ARBA" id="ARBA00009811"/>
    </source>
</evidence>
<evidence type="ECO:0000256" key="4">
    <source>
        <dbReference type="ARBA" id="ARBA00017012"/>
    </source>
</evidence>
<dbReference type="PANTHER" id="PTHR45712:SF11">
    <property type="entry name" value="BIGLYCAN"/>
    <property type="match status" value="1"/>
</dbReference>
<dbReference type="InterPro" id="IPR003591">
    <property type="entry name" value="Leu-rich_rpt_typical-subtyp"/>
</dbReference>
<reference evidence="12" key="2">
    <citation type="submission" date="2025-08" db="UniProtKB">
        <authorList>
            <consortium name="Ensembl"/>
        </authorList>
    </citation>
    <scope>IDENTIFICATION</scope>
</reference>
<evidence type="ECO:0000256" key="2">
    <source>
        <dbReference type="ARBA" id="ARBA00004498"/>
    </source>
</evidence>
<name>A0A668APB1_9TELE</name>
<dbReference type="Ensembl" id="ENSMMDT00005047769.1">
    <property type="protein sequence ID" value="ENSMMDP00005046836.1"/>
    <property type="gene ID" value="ENSMMDG00005021252.1"/>
</dbReference>
<evidence type="ECO:0000256" key="9">
    <source>
        <dbReference type="ARBA" id="ARBA00022974"/>
    </source>
</evidence>
<dbReference type="PANTHER" id="PTHR45712">
    <property type="entry name" value="AGAP008170-PA"/>
    <property type="match status" value="1"/>
</dbReference>
<evidence type="ECO:0000256" key="7">
    <source>
        <dbReference type="ARBA" id="ARBA00022614"/>
    </source>
</evidence>
<dbReference type="GO" id="GO:0005615">
    <property type="term" value="C:extracellular space"/>
    <property type="evidence" value="ECO:0007669"/>
    <property type="project" value="TreeGrafter"/>
</dbReference>
<proteinExistence type="inferred from homology"/>
<dbReference type="Pfam" id="PF13855">
    <property type="entry name" value="LRR_8"/>
    <property type="match status" value="3"/>
</dbReference>
<dbReference type="AlphaFoldDB" id="A0A668APB1"/>
<reference evidence="12" key="1">
    <citation type="submission" date="2019-06" db="EMBL/GenBank/DDBJ databases">
        <authorList>
            <consortium name="Wellcome Sanger Institute Data Sharing"/>
        </authorList>
    </citation>
    <scope>NUCLEOTIDE SEQUENCE [LARGE SCALE GENOMIC DNA]</scope>
</reference>
<comment type="subcellular location">
    <subcellularLocation>
        <location evidence="2 11">Secreted</location>
        <location evidence="2 11">Extracellular space</location>
        <location evidence="2 11">Extracellular matrix</location>
    </subcellularLocation>
</comment>
<organism evidence="12 13">
    <name type="scientific">Myripristis murdjan</name>
    <name type="common">pinecone soldierfish</name>
    <dbReference type="NCBI Taxonomy" id="586833"/>
    <lineage>
        <taxon>Eukaryota</taxon>
        <taxon>Metazoa</taxon>
        <taxon>Chordata</taxon>
        <taxon>Craniata</taxon>
        <taxon>Vertebrata</taxon>
        <taxon>Euteleostomi</taxon>
        <taxon>Actinopterygii</taxon>
        <taxon>Neopterygii</taxon>
        <taxon>Teleostei</taxon>
        <taxon>Neoteleostei</taxon>
        <taxon>Acanthomorphata</taxon>
        <taxon>Holocentriformes</taxon>
        <taxon>Holocentridae</taxon>
        <taxon>Myripristis</taxon>
    </lineage>
</organism>
<dbReference type="InParanoid" id="A0A668APB1"/>
<dbReference type="InterPro" id="IPR032675">
    <property type="entry name" value="LRR_dom_sf"/>
</dbReference>
<evidence type="ECO:0000256" key="1">
    <source>
        <dbReference type="ARBA" id="ARBA00002214"/>
    </source>
</evidence>
<keyword evidence="8" id="KW-0677">Repeat</keyword>
<evidence type="ECO:0000256" key="6">
    <source>
        <dbReference type="ARBA" id="ARBA00022530"/>
    </source>
</evidence>
<keyword evidence="6 11" id="KW-0272">Extracellular matrix</keyword>
<evidence type="ECO:0000256" key="11">
    <source>
        <dbReference type="RuleBase" id="RU364096"/>
    </source>
</evidence>
<keyword evidence="10" id="KW-0325">Glycoprotein</keyword>
<dbReference type="GeneTree" id="ENSGT00940000155311"/>
<dbReference type="PROSITE" id="PS51450">
    <property type="entry name" value="LRR"/>
    <property type="match status" value="2"/>
</dbReference>
<protein>
    <recommendedName>
        <fullName evidence="4 11">Biglycan</fullName>
    </recommendedName>
</protein>
<evidence type="ECO:0000313" key="12">
    <source>
        <dbReference type="Ensembl" id="ENSMMDP00005046836.1"/>
    </source>
</evidence>
<keyword evidence="7" id="KW-0433">Leucine-rich repeat</keyword>
<keyword evidence="9" id="KW-0654">Proteoglycan</keyword>
<dbReference type="SMART" id="SM00369">
    <property type="entry name" value="LRR_TYP"/>
    <property type="match status" value="9"/>
</dbReference>
<gene>
    <name evidence="12" type="primary">BGN</name>
    <name evidence="12" type="synonym">bgna</name>
</gene>
<evidence type="ECO:0000256" key="10">
    <source>
        <dbReference type="ARBA" id="ARBA00023180"/>
    </source>
</evidence>
<accession>A0A668APB1</accession>
<dbReference type="InterPro" id="IPR050333">
    <property type="entry name" value="SLRP"/>
</dbReference>
<keyword evidence="13" id="KW-1185">Reference proteome</keyword>
<keyword evidence="5" id="KW-0964">Secreted</keyword>
<reference evidence="12" key="3">
    <citation type="submission" date="2025-09" db="UniProtKB">
        <authorList>
            <consortium name="Ensembl"/>
        </authorList>
    </citation>
    <scope>IDENTIFICATION</scope>
</reference>
<comment type="similarity">
    <text evidence="3 11">Belongs to the small leucine-rich proteoglycan (SLRP) family. SLRP class I subfamily.</text>
</comment>
<dbReference type="InterPro" id="IPR001611">
    <property type="entry name" value="Leu-rich_rpt"/>
</dbReference>
<dbReference type="Gene3D" id="3.80.10.10">
    <property type="entry name" value="Ribonuclease Inhibitor"/>
    <property type="match status" value="1"/>
</dbReference>
<dbReference type="Proteomes" id="UP000472263">
    <property type="component" value="Chromosome 7"/>
</dbReference>
<evidence type="ECO:0000256" key="8">
    <source>
        <dbReference type="ARBA" id="ARBA00022737"/>
    </source>
</evidence>
<comment type="function">
    <text evidence="1 11">May be involved in collagen fiber assembly.</text>
</comment>